<dbReference type="AlphaFoldDB" id="A0A5B0MHV4"/>
<reference evidence="2 3" key="1">
    <citation type="submission" date="2019-05" db="EMBL/GenBank/DDBJ databases">
        <title>Emergence of the Ug99 lineage of the wheat stem rust pathogen through somatic hybridization.</title>
        <authorList>
            <person name="Li F."/>
            <person name="Upadhyaya N.M."/>
            <person name="Sperschneider J."/>
            <person name="Matny O."/>
            <person name="Nguyen-Phuc H."/>
            <person name="Mago R."/>
            <person name="Raley C."/>
            <person name="Miller M.E."/>
            <person name="Silverstein K.A.T."/>
            <person name="Henningsen E."/>
            <person name="Hirsch C.D."/>
            <person name="Visser B."/>
            <person name="Pretorius Z.A."/>
            <person name="Steffenson B.J."/>
            <person name="Schwessinger B."/>
            <person name="Dodds P.N."/>
            <person name="Figueroa M."/>
        </authorList>
    </citation>
    <scope>NUCLEOTIDE SEQUENCE [LARGE SCALE GENOMIC DNA]</scope>
    <source>
        <strain evidence="2 3">Ug99</strain>
    </source>
</reference>
<evidence type="ECO:0000313" key="2">
    <source>
        <dbReference type="EMBL" id="KAA1075644.1"/>
    </source>
</evidence>
<gene>
    <name evidence="2" type="ORF">PGTUg99_033263</name>
</gene>
<dbReference type="EMBL" id="VDEP01000472">
    <property type="protein sequence ID" value="KAA1075644.1"/>
    <property type="molecule type" value="Genomic_DNA"/>
</dbReference>
<name>A0A5B0MHV4_PUCGR</name>
<comment type="caution">
    <text evidence="2">The sequence shown here is derived from an EMBL/GenBank/DDBJ whole genome shotgun (WGS) entry which is preliminary data.</text>
</comment>
<evidence type="ECO:0000256" key="1">
    <source>
        <dbReference type="SAM" id="MobiDB-lite"/>
    </source>
</evidence>
<feature type="compositionally biased region" description="Polar residues" evidence="1">
    <location>
        <begin position="14"/>
        <end position="69"/>
    </location>
</feature>
<dbReference type="Proteomes" id="UP000325313">
    <property type="component" value="Unassembled WGS sequence"/>
</dbReference>
<organism evidence="2 3">
    <name type="scientific">Puccinia graminis f. sp. tritici</name>
    <dbReference type="NCBI Taxonomy" id="56615"/>
    <lineage>
        <taxon>Eukaryota</taxon>
        <taxon>Fungi</taxon>
        <taxon>Dikarya</taxon>
        <taxon>Basidiomycota</taxon>
        <taxon>Pucciniomycotina</taxon>
        <taxon>Pucciniomycetes</taxon>
        <taxon>Pucciniales</taxon>
        <taxon>Pucciniaceae</taxon>
        <taxon>Puccinia</taxon>
    </lineage>
</organism>
<evidence type="ECO:0000313" key="3">
    <source>
        <dbReference type="Proteomes" id="UP000325313"/>
    </source>
</evidence>
<feature type="compositionally biased region" description="Basic and acidic residues" evidence="1">
    <location>
        <begin position="70"/>
        <end position="89"/>
    </location>
</feature>
<accession>A0A5B0MHV4</accession>
<sequence>MVSSSSSEDSESDIQVTGAESQADTQKSTTITPAASQRNSSTPTASQRNPKTPATSHRNENTEQSSTQEADSKSNKKRKTTSDAWEHFTKKGCGM</sequence>
<proteinExistence type="predicted"/>
<feature type="region of interest" description="Disordered" evidence="1">
    <location>
        <begin position="1"/>
        <end position="95"/>
    </location>
</feature>
<protein>
    <submittedName>
        <fullName evidence="2">Uncharacterized protein</fullName>
    </submittedName>
</protein>